<reference evidence="4" key="1">
    <citation type="submission" date="2020-04" db="EMBL/GenBank/DDBJ databases">
        <authorList>
            <person name="Chiriac C."/>
            <person name="Salcher M."/>
            <person name="Ghai R."/>
            <person name="Kavagutti S V."/>
        </authorList>
    </citation>
    <scope>NUCLEOTIDE SEQUENCE</scope>
</reference>
<evidence type="ECO:0000256" key="2">
    <source>
        <dbReference type="ARBA" id="ARBA00022732"/>
    </source>
</evidence>
<dbReference type="GO" id="GO:0098015">
    <property type="term" value="C:virus tail"/>
    <property type="evidence" value="ECO:0007669"/>
    <property type="project" value="UniProtKB-KW"/>
</dbReference>
<dbReference type="PROSITE" id="PS51688">
    <property type="entry name" value="ICA"/>
    <property type="match status" value="1"/>
</dbReference>
<keyword evidence="2" id="KW-1227">Viral tail protein</keyword>
<dbReference type="EMBL" id="LR796577">
    <property type="protein sequence ID" value="CAB4152897.1"/>
    <property type="molecule type" value="Genomic_DNA"/>
</dbReference>
<evidence type="ECO:0000259" key="3">
    <source>
        <dbReference type="PROSITE" id="PS51688"/>
    </source>
</evidence>
<name>A0A6J5N3C5_9CAUD</name>
<accession>A0A6J5N3C5</accession>
<comment type="subcellular location">
    <subcellularLocation>
        <location evidence="1">Virion</location>
    </subcellularLocation>
</comment>
<dbReference type="InterPro" id="IPR030392">
    <property type="entry name" value="S74_ICA"/>
</dbReference>
<sequence length="638" mass="66338">MADRIGTDFAPLSGATGSVTSASGQTIISSDDTGGTSDIIGPALQKEIFTLVPNGDFAVAPQDAGSNISDDNTIPYWDYTTTTATAAYYADSGSASGQVLRITIPIGATTSSTSISRFLSVPGNRNREFAFIPEVSFGVPTAMTTLTMTVAWAWYGSDRTTLISSASRVKTYTASSTTTTLSAYDSTSGTNAIYLNLPSAAAYLKVTITAAYSGAALAAVRYVDLQEVRVNNGVQELWVAESTAPATYGPALIKAENGALSIRPSVTTPIASTPYLSIGSVAGAGVTLTTPGPNMPININASGASSYIYVKTTLGGGDIDIESNESLSLQGSSGVYITDLGGLGVNISGNLNVGRIYTGSGTGAFVEQYSTTTESIRIRNNANSAFGNIVLNRLFPGGQTTNYLSHDGTSFTMSSPLEMGNLSITGVNILEINDPGEGIHFTGNATTTTGWYVRQNDTGAGPLSWNSYNESTGALTERMSLSAAGQLTTSSNIVTNAGLFTNGAGLYHDTPTGTTATTNAGIWVLNAGTQYNLRRNTSSARYKTDIVDAGAQVLAASRRIRPRHFTSTIPDEAGATRLGFIAEEILEAGLDHGIGYNSEGLPETLDPVALLAAAFVRIADLEARLVNLEGIVNGSGHR</sequence>
<protein>
    <recommendedName>
        <fullName evidence="3">Peptidase S74 domain-containing protein</fullName>
    </recommendedName>
</protein>
<evidence type="ECO:0000256" key="1">
    <source>
        <dbReference type="ARBA" id="ARBA00004328"/>
    </source>
</evidence>
<evidence type="ECO:0000313" key="4">
    <source>
        <dbReference type="EMBL" id="CAB4152897.1"/>
    </source>
</evidence>
<gene>
    <name evidence="4" type="ORF">UFOVP613_38</name>
</gene>
<proteinExistence type="predicted"/>
<organism evidence="4">
    <name type="scientific">uncultured Caudovirales phage</name>
    <dbReference type="NCBI Taxonomy" id="2100421"/>
    <lineage>
        <taxon>Viruses</taxon>
        <taxon>Duplodnaviria</taxon>
        <taxon>Heunggongvirae</taxon>
        <taxon>Uroviricota</taxon>
        <taxon>Caudoviricetes</taxon>
        <taxon>Peduoviridae</taxon>
        <taxon>Maltschvirus</taxon>
        <taxon>Maltschvirus maltsch</taxon>
    </lineage>
</organism>
<keyword evidence="2" id="KW-0946">Virion</keyword>
<feature type="domain" description="Peptidase S74" evidence="3">
    <location>
        <begin position="538"/>
        <end position="632"/>
    </location>
</feature>